<dbReference type="EMBL" id="SJOI01000001">
    <property type="protein sequence ID" value="TCL07468.1"/>
    <property type="molecule type" value="Genomic_DNA"/>
</dbReference>
<dbReference type="InterPro" id="IPR024487">
    <property type="entry name" value="CBP_BcsR"/>
</dbReference>
<evidence type="ECO:0000313" key="1">
    <source>
        <dbReference type="EMBL" id="TCL07468.1"/>
    </source>
</evidence>
<accession>A0A4V2Q3N8</accession>
<protein>
    <submittedName>
        <fullName evidence="1">Cellulose biosynthesis protein BcsR</fullName>
    </submittedName>
</protein>
<dbReference type="RefSeq" id="WP_132927649.1">
    <property type="nucleotide sequence ID" value="NZ_SJOI01000001.1"/>
</dbReference>
<comment type="caution">
    <text evidence="1">The sequence shown here is derived from an EMBL/GenBank/DDBJ whole genome shotgun (WGS) entry which is preliminary data.</text>
</comment>
<dbReference type="OrthoDB" id="6636615at2"/>
<dbReference type="Proteomes" id="UP000294555">
    <property type="component" value="Unassembled WGS sequence"/>
</dbReference>
<evidence type="ECO:0000313" key="2">
    <source>
        <dbReference type="Proteomes" id="UP000294555"/>
    </source>
</evidence>
<keyword evidence="2" id="KW-1185">Reference proteome</keyword>
<organism evidence="1 2">
    <name type="scientific">Sodalis ligni</name>
    <dbReference type="NCBI Taxonomy" id="2697027"/>
    <lineage>
        <taxon>Bacteria</taxon>
        <taxon>Pseudomonadati</taxon>
        <taxon>Pseudomonadota</taxon>
        <taxon>Gammaproteobacteria</taxon>
        <taxon>Enterobacterales</taxon>
        <taxon>Bruguierivoracaceae</taxon>
        <taxon>Sodalis</taxon>
    </lineage>
</organism>
<gene>
    <name evidence="1" type="ORF">EZJ58_5794</name>
</gene>
<sequence length="76" mass="8491">MENKLFIPGVTPNAEKQDDVLVLSHIFALPSFHYVDINLQEQFPHILSRWPLLAEFAHSDGLDAQSSSTAGSLQKE</sequence>
<reference evidence="1 2" key="1">
    <citation type="submission" date="2019-02" db="EMBL/GenBank/DDBJ databases">
        <title>Investigation of anaerobic lignin degradation for improved lignocellulosic biofuels.</title>
        <authorList>
            <person name="Deangelis K."/>
        </authorList>
    </citation>
    <scope>NUCLEOTIDE SEQUENCE [LARGE SCALE GENOMIC DNA]</scope>
    <source>
        <strain evidence="1 2">159R</strain>
    </source>
</reference>
<dbReference type="AlphaFoldDB" id="A0A4V2Q3N8"/>
<proteinExistence type="predicted"/>
<dbReference type="NCBIfam" id="NF040717">
    <property type="entry name" value="BcsR_only"/>
    <property type="match status" value="1"/>
</dbReference>
<dbReference type="Pfam" id="PF10945">
    <property type="entry name" value="CBP_BcsR"/>
    <property type="match status" value="1"/>
</dbReference>
<name>A0A4V2Q3N8_9GAMM</name>